<evidence type="ECO:0000313" key="6">
    <source>
        <dbReference type="Proteomes" id="UP000031866"/>
    </source>
</evidence>
<name>A0A0B5QQ33_CLOBE</name>
<dbReference type="Gene3D" id="3.40.50.12780">
    <property type="entry name" value="N-terminal domain of ligase-like"/>
    <property type="match status" value="1"/>
</dbReference>
<dbReference type="Proteomes" id="UP000031866">
    <property type="component" value="Chromosome"/>
</dbReference>
<reference evidence="6" key="1">
    <citation type="submission" date="2014-12" db="EMBL/GenBank/DDBJ databases">
        <title>Genome sequence of Clostridium beijerinckii strain 59B.</title>
        <authorList>
            <person name="Little G.T."/>
            <person name="Minton N.P."/>
        </authorList>
    </citation>
    <scope>NUCLEOTIDE SEQUENCE [LARGE SCALE GENOMIC DNA]</scope>
    <source>
        <strain evidence="6">59B</strain>
    </source>
</reference>
<feature type="domain" description="AMP-binding enzyme C-terminal" evidence="4">
    <location>
        <begin position="410"/>
        <end position="486"/>
    </location>
</feature>
<evidence type="ECO:0000313" key="5">
    <source>
        <dbReference type="EMBL" id="AJG98993.1"/>
    </source>
</evidence>
<dbReference type="GO" id="GO:0031956">
    <property type="term" value="F:medium-chain fatty acid-CoA ligase activity"/>
    <property type="evidence" value="ECO:0007669"/>
    <property type="project" value="TreeGrafter"/>
</dbReference>
<evidence type="ECO:0000259" key="4">
    <source>
        <dbReference type="Pfam" id="PF13193"/>
    </source>
</evidence>
<dbReference type="FunFam" id="3.30.300.30:FF:000008">
    <property type="entry name" value="2,3-dihydroxybenzoate-AMP ligase"/>
    <property type="match status" value="1"/>
</dbReference>
<dbReference type="OrthoDB" id="9778383at2"/>
<dbReference type="Pfam" id="PF00501">
    <property type="entry name" value="AMP-binding"/>
    <property type="match status" value="1"/>
</dbReference>
<evidence type="ECO:0000256" key="1">
    <source>
        <dbReference type="ARBA" id="ARBA00006432"/>
    </source>
</evidence>
<evidence type="ECO:0000256" key="2">
    <source>
        <dbReference type="ARBA" id="ARBA00022598"/>
    </source>
</evidence>
<protein>
    <submittedName>
        <fullName evidence="5">AMP-dependent synthetase</fullName>
    </submittedName>
</protein>
<proteinExistence type="inferred from homology"/>
<comment type="similarity">
    <text evidence="1">Belongs to the ATP-dependent AMP-binding enzyme family.</text>
</comment>
<dbReference type="SUPFAM" id="SSF56801">
    <property type="entry name" value="Acetyl-CoA synthetase-like"/>
    <property type="match status" value="1"/>
</dbReference>
<dbReference type="RefSeq" id="WP_041896278.1">
    <property type="nucleotide sequence ID" value="NZ_CP010086.2"/>
</dbReference>
<evidence type="ECO:0000259" key="3">
    <source>
        <dbReference type="Pfam" id="PF00501"/>
    </source>
</evidence>
<dbReference type="PANTHER" id="PTHR43201">
    <property type="entry name" value="ACYL-COA SYNTHETASE"/>
    <property type="match status" value="1"/>
</dbReference>
<dbReference type="InterPro" id="IPR025110">
    <property type="entry name" value="AMP-bd_C"/>
</dbReference>
<dbReference type="AlphaFoldDB" id="A0A0B5QQ33"/>
<dbReference type="InterPro" id="IPR000873">
    <property type="entry name" value="AMP-dep_synth/lig_dom"/>
</dbReference>
<keyword evidence="2" id="KW-0436">Ligase</keyword>
<organism evidence="5 6">
    <name type="scientific">Clostridium beijerinckii</name>
    <name type="common">Clostridium MP</name>
    <dbReference type="NCBI Taxonomy" id="1520"/>
    <lineage>
        <taxon>Bacteria</taxon>
        <taxon>Bacillati</taxon>
        <taxon>Bacillota</taxon>
        <taxon>Clostridia</taxon>
        <taxon>Eubacteriales</taxon>
        <taxon>Clostridiaceae</taxon>
        <taxon>Clostridium</taxon>
    </lineage>
</organism>
<accession>A0A0B5QQ33</accession>
<sequence>MTFTDYVFEFSSGLNKTAIIDKKNISYSDLYCKVLMISHNIKKINIVKEDKILLISENSPFFIESYFGIIKSGCTCIPLNPTLSKNDIEYIINSCNPKVIFIEKRFLDNMRSLINKDIKIVTEETLNNLLLDKECTSNNREEKEIDSKNSVAVILFTSGSTARPKGVMLTHHNLCHNTNSIIEYLSLNREDRIEVVLPFYYCFGTSLLHTHLRVGGSLVINNKFMFPETVLDDIEKYECTGFAGVPSNYQILLRKSSIKDRNLKSLRYVAQAGGRLPDSFIKELKQALVGVDVFIMYGQTEATARLSYLPPNMLDEKMGSIGKGIPGTLLKVIDKEGNEVKVDEIGEVVAWGENIMKGYFNDEEETKKVIRNGYLYTGDLATVDEDGYIYIVAREKQIIKSGGNRISPKEIENIIIQNPSVIEAAVIGIQDDILGEAVKAFVVLNDEVLKVDEKYIIEYCKDKLPSYKVPKYVVFLDGLPKNSSGKVMMGDLK</sequence>
<dbReference type="InterPro" id="IPR045851">
    <property type="entry name" value="AMP-bd_C_sf"/>
</dbReference>
<feature type="domain" description="AMP-dependent synthetase/ligase" evidence="3">
    <location>
        <begin position="15"/>
        <end position="360"/>
    </location>
</feature>
<dbReference type="KEGG" id="cbei:LF65_02408"/>
<dbReference type="PANTHER" id="PTHR43201:SF5">
    <property type="entry name" value="MEDIUM-CHAIN ACYL-COA LIGASE ACSF2, MITOCHONDRIAL"/>
    <property type="match status" value="1"/>
</dbReference>
<dbReference type="InterPro" id="IPR042099">
    <property type="entry name" value="ANL_N_sf"/>
</dbReference>
<dbReference type="Pfam" id="PF13193">
    <property type="entry name" value="AMP-binding_C"/>
    <property type="match status" value="1"/>
</dbReference>
<dbReference type="STRING" id="1520.LF65_02408"/>
<dbReference type="EMBL" id="CP010086">
    <property type="protein sequence ID" value="AJG98993.1"/>
    <property type="molecule type" value="Genomic_DNA"/>
</dbReference>
<dbReference type="GO" id="GO:0006631">
    <property type="term" value="P:fatty acid metabolic process"/>
    <property type="evidence" value="ECO:0007669"/>
    <property type="project" value="TreeGrafter"/>
</dbReference>
<gene>
    <name evidence="5" type="ORF">LF65_02408</name>
</gene>
<dbReference type="Gene3D" id="3.30.300.30">
    <property type="match status" value="1"/>
</dbReference>